<dbReference type="EMBL" id="GEVM01020547">
    <property type="protein sequence ID" value="JAU85391.1"/>
    <property type="molecule type" value="Transcribed_RNA"/>
</dbReference>
<proteinExistence type="predicted"/>
<gene>
    <name evidence="1" type="ORF">MP_TR14161_c0_g1_i1_g.41001</name>
</gene>
<evidence type="ECO:0000313" key="1">
    <source>
        <dbReference type="EMBL" id="JAU85391.1"/>
    </source>
</evidence>
<organism evidence="1">
    <name type="scientific">Noccaea caerulescens</name>
    <name type="common">Alpine penny-cress</name>
    <name type="synonym">Thlaspi caerulescens</name>
    <dbReference type="NCBI Taxonomy" id="107243"/>
    <lineage>
        <taxon>Eukaryota</taxon>
        <taxon>Viridiplantae</taxon>
        <taxon>Streptophyta</taxon>
        <taxon>Embryophyta</taxon>
        <taxon>Tracheophyta</taxon>
        <taxon>Spermatophyta</taxon>
        <taxon>Magnoliopsida</taxon>
        <taxon>eudicotyledons</taxon>
        <taxon>Gunneridae</taxon>
        <taxon>Pentapetalae</taxon>
        <taxon>rosids</taxon>
        <taxon>malvids</taxon>
        <taxon>Brassicales</taxon>
        <taxon>Brassicaceae</taxon>
        <taxon>Coluteocarpeae</taxon>
        <taxon>Noccaea</taxon>
    </lineage>
</organism>
<reference evidence="1" key="1">
    <citation type="submission" date="2016-07" db="EMBL/GenBank/DDBJ databases">
        <title>De novo transcriptome assembly of four accessions of the metal hyperaccumulator plant Noccaea caerulescens.</title>
        <authorList>
            <person name="Blande D."/>
            <person name="Halimaa P."/>
            <person name="Tervahauta A.I."/>
            <person name="Aarts M.G."/>
            <person name="Karenlampi S.O."/>
        </authorList>
    </citation>
    <scope>NUCLEOTIDE SEQUENCE</scope>
</reference>
<sequence>MRVSVHCDGASAVLGSACAGIDRASAPSCLPDECARAGSPARAQCFTSVLVGGGRESSCGELRRVRPSAVPS</sequence>
<dbReference type="AlphaFoldDB" id="A0A1J3IYH1"/>
<protein>
    <submittedName>
        <fullName evidence="1">Uncharacterized protein</fullName>
    </submittedName>
</protein>
<name>A0A1J3IYH1_NOCCA</name>
<accession>A0A1J3IYH1</accession>